<proteinExistence type="predicted"/>
<gene>
    <name evidence="1" type="ORF">PF004_g29702</name>
</gene>
<evidence type="ECO:0000313" key="2">
    <source>
        <dbReference type="Proteomes" id="UP000476176"/>
    </source>
</evidence>
<reference evidence="1 2" key="1">
    <citation type="submission" date="2018-09" db="EMBL/GenBank/DDBJ databases">
        <title>Genomic investigation of the strawberry pathogen Phytophthora fragariae indicates pathogenicity is determined by transcriptional variation in three key races.</title>
        <authorList>
            <person name="Adams T.M."/>
            <person name="Armitage A.D."/>
            <person name="Sobczyk M.K."/>
            <person name="Bates H.J."/>
            <person name="Dunwell J.M."/>
            <person name="Nellist C.F."/>
            <person name="Harrison R.J."/>
        </authorList>
    </citation>
    <scope>NUCLEOTIDE SEQUENCE [LARGE SCALE GENOMIC DNA]</scope>
    <source>
        <strain evidence="1 2">BC-23</strain>
    </source>
</reference>
<protein>
    <submittedName>
        <fullName evidence="1">Uncharacterized protein</fullName>
    </submittedName>
</protein>
<dbReference type="AlphaFoldDB" id="A0A6G0ME30"/>
<organism evidence="1 2">
    <name type="scientific">Phytophthora fragariae</name>
    <dbReference type="NCBI Taxonomy" id="53985"/>
    <lineage>
        <taxon>Eukaryota</taxon>
        <taxon>Sar</taxon>
        <taxon>Stramenopiles</taxon>
        <taxon>Oomycota</taxon>
        <taxon>Peronosporomycetes</taxon>
        <taxon>Peronosporales</taxon>
        <taxon>Peronosporaceae</taxon>
        <taxon>Phytophthora</taxon>
    </lineage>
</organism>
<comment type="caution">
    <text evidence="1">The sequence shown here is derived from an EMBL/GenBank/DDBJ whole genome shotgun (WGS) entry which is preliminary data.</text>
</comment>
<accession>A0A6G0ME30</accession>
<evidence type="ECO:0000313" key="1">
    <source>
        <dbReference type="EMBL" id="KAE9164833.1"/>
    </source>
</evidence>
<sequence>MYRHQNLTVVPLSVFSVSHQRSGVRAQAWQPAADQLHAASGSVAACASRLVAVSVLAHGMLRLPSGGKRCQPAWPKLVMASALAHGKLCVCMHA</sequence>
<dbReference type="EMBL" id="QXGC01005586">
    <property type="protein sequence ID" value="KAE9164833.1"/>
    <property type="molecule type" value="Genomic_DNA"/>
</dbReference>
<dbReference type="Proteomes" id="UP000476176">
    <property type="component" value="Unassembled WGS sequence"/>
</dbReference>
<name>A0A6G0ME30_9STRA</name>